<keyword evidence="2" id="KW-0472">Membrane</keyword>
<dbReference type="InterPro" id="IPR023365">
    <property type="entry name" value="Sortase_dom-sf"/>
</dbReference>
<feature type="transmembrane region" description="Helical" evidence="2">
    <location>
        <begin position="12"/>
        <end position="31"/>
    </location>
</feature>
<keyword evidence="4" id="KW-1185">Reference proteome</keyword>
<reference evidence="3" key="1">
    <citation type="journal article" date="2023" name="Int. J. Syst. Evol. Microbiol.">
        <title>Streptomyces meridianus sp. nov. isolated from brackish water of the Tagus estuary in Alcochete, Portugal.</title>
        <authorList>
            <person name="Santos J.D.N."/>
            <person name="Klimek D."/>
            <person name="Calusinska M."/>
            <person name="Lobo Da Cunha A."/>
            <person name="Catita J."/>
            <person name="Goncalves H."/>
            <person name="Gonzalez I."/>
            <person name="Reyes F."/>
            <person name="Lage O.M."/>
        </authorList>
    </citation>
    <scope>NUCLEOTIDE SEQUENCE</scope>
    <source>
        <strain evidence="3">MTZ3.1</strain>
    </source>
</reference>
<proteinExistence type="predicted"/>
<keyword evidence="1" id="KW-0378">Hydrolase</keyword>
<gene>
    <name evidence="3" type="ORF">M1E25_00630</name>
</gene>
<keyword evidence="2" id="KW-1133">Transmembrane helix</keyword>
<comment type="caution">
    <text evidence="3">The sequence shown here is derived from an EMBL/GenBank/DDBJ whole genome shotgun (WGS) entry which is preliminary data.</text>
</comment>
<evidence type="ECO:0000256" key="1">
    <source>
        <dbReference type="ARBA" id="ARBA00022801"/>
    </source>
</evidence>
<dbReference type="InterPro" id="IPR042001">
    <property type="entry name" value="Sortase_F"/>
</dbReference>
<evidence type="ECO:0000313" key="3">
    <source>
        <dbReference type="EMBL" id="MCM2575874.1"/>
    </source>
</evidence>
<accession>A0ABT0WZY8</accession>
<dbReference type="Pfam" id="PF04203">
    <property type="entry name" value="Sortase"/>
    <property type="match status" value="1"/>
</dbReference>
<dbReference type="SUPFAM" id="SSF63817">
    <property type="entry name" value="Sortase"/>
    <property type="match status" value="1"/>
</dbReference>
<dbReference type="InterPro" id="IPR005754">
    <property type="entry name" value="Sortase"/>
</dbReference>
<keyword evidence="2" id="KW-0812">Transmembrane</keyword>
<evidence type="ECO:0000256" key="2">
    <source>
        <dbReference type="SAM" id="Phobius"/>
    </source>
</evidence>
<protein>
    <submittedName>
        <fullName evidence="3">Class F sortase</fullName>
    </submittedName>
</protein>
<evidence type="ECO:0000313" key="4">
    <source>
        <dbReference type="Proteomes" id="UP001167160"/>
    </source>
</evidence>
<organism evidence="3 4">
    <name type="scientific">Streptomyces meridianus</name>
    <dbReference type="NCBI Taxonomy" id="2938945"/>
    <lineage>
        <taxon>Bacteria</taxon>
        <taxon>Bacillati</taxon>
        <taxon>Actinomycetota</taxon>
        <taxon>Actinomycetes</taxon>
        <taxon>Kitasatosporales</taxon>
        <taxon>Streptomycetaceae</taxon>
        <taxon>Streptomyces</taxon>
    </lineage>
</organism>
<dbReference type="RefSeq" id="WP_251407676.1">
    <property type="nucleotide sequence ID" value="NZ_JAMQGM010000001.1"/>
</dbReference>
<name>A0ABT0WZY8_9ACTN</name>
<dbReference type="Proteomes" id="UP001167160">
    <property type="component" value="Unassembled WGS sequence"/>
</dbReference>
<dbReference type="Gene3D" id="2.40.260.10">
    <property type="entry name" value="Sortase"/>
    <property type="match status" value="1"/>
</dbReference>
<sequence>MYEDRSPVRTGAGRLLILLTWLAVLSGLFLWGRGISEGQGVATPAAGAAAKGRPAAEPLVPAREPMPAVAPKWLDIRSVGVHAPVVARGLDGNGAVDPPPFTTPDVVGWYKGGAAPGSAGAAVLVGHVDTSSQPAVFHALRRVTAGDQVRVSRSDGSVANFTVESVDVVPRKRFDPDRAYGVRKRGRAELRLITCGGAYDRERHTYEANVVVSAYLTGAVEAASPGAAR</sequence>
<dbReference type="EMBL" id="JAMQGM010000001">
    <property type="protein sequence ID" value="MCM2575874.1"/>
    <property type="molecule type" value="Genomic_DNA"/>
</dbReference>
<dbReference type="CDD" id="cd05829">
    <property type="entry name" value="Sortase_F"/>
    <property type="match status" value="1"/>
</dbReference>
<dbReference type="NCBIfam" id="NF033748">
    <property type="entry name" value="class_F_sortase"/>
    <property type="match status" value="1"/>
</dbReference>